<name>A0ABV6UJY9_9ACTN</name>
<evidence type="ECO:0000256" key="5">
    <source>
        <dbReference type="ARBA" id="ARBA00011959"/>
    </source>
</evidence>
<evidence type="ECO:0000256" key="8">
    <source>
        <dbReference type="ARBA" id="ARBA00032117"/>
    </source>
</evidence>
<dbReference type="InterPro" id="IPR011860">
    <property type="entry name" value="Rib-5-P_Isoase_Actino"/>
</dbReference>
<dbReference type="GO" id="GO:0004751">
    <property type="term" value="F:ribose-5-phosphate isomerase activity"/>
    <property type="evidence" value="ECO:0007669"/>
    <property type="project" value="UniProtKB-EC"/>
</dbReference>
<dbReference type="PANTHER" id="PTHR30345:SF0">
    <property type="entry name" value="DNA DAMAGE-REPAIR_TOLERATION PROTEIN DRT102"/>
    <property type="match status" value="1"/>
</dbReference>
<comment type="pathway">
    <text evidence="2">Carbohydrate degradation; pentose phosphate pathway; D-ribose 5-phosphate from D-ribulose 5-phosphate (non-oxidative stage): step 1/1.</text>
</comment>
<evidence type="ECO:0000256" key="7">
    <source>
        <dbReference type="ARBA" id="ARBA00023235"/>
    </source>
</evidence>
<gene>
    <name evidence="9" type="ORF">ACEZDJ_10850</name>
</gene>
<keyword evidence="7 9" id="KW-0413">Isomerase</keyword>
<comment type="subunit">
    <text evidence="4">Homodimer.</text>
</comment>
<evidence type="ECO:0000256" key="6">
    <source>
        <dbReference type="ARBA" id="ARBA00014007"/>
    </source>
</evidence>
<dbReference type="RefSeq" id="WP_380522150.1">
    <property type="nucleotide sequence ID" value="NZ_JBHEZZ010000004.1"/>
</dbReference>
<evidence type="ECO:0000256" key="3">
    <source>
        <dbReference type="ARBA" id="ARBA00008754"/>
    </source>
</evidence>
<keyword evidence="10" id="KW-1185">Reference proteome</keyword>
<dbReference type="InterPro" id="IPR003500">
    <property type="entry name" value="RpiB_LacA_LacB"/>
</dbReference>
<comment type="caution">
    <text evidence="9">The sequence shown here is derived from an EMBL/GenBank/DDBJ whole genome shotgun (WGS) entry which is preliminary data.</text>
</comment>
<dbReference type="EMBL" id="JBHEZZ010000004">
    <property type="protein sequence ID" value="MFC1401788.1"/>
    <property type="molecule type" value="Genomic_DNA"/>
</dbReference>
<proteinExistence type="inferred from homology"/>
<protein>
    <recommendedName>
        <fullName evidence="6">Ribose-5-phosphate isomerase B</fullName>
        <ecNumber evidence="5">5.3.1.6</ecNumber>
    </recommendedName>
    <alternativeName>
        <fullName evidence="8">Phosphoriboisomerase B</fullName>
    </alternativeName>
</protein>
<dbReference type="InterPro" id="IPR036569">
    <property type="entry name" value="RpiB_LacA_LacB_sf"/>
</dbReference>
<dbReference type="Pfam" id="PF02502">
    <property type="entry name" value="LacAB_rpiB"/>
    <property type="match status" value="1"/>
</dbReference>
<accession>A0ABV6UJY9</accession>
<comment type="similarity">
    <text evidence="3">Belongs to the LacAB/RpiB family.</text>
</comment>
<dbReference type="Gene3D" id="3.40.1400.10">
    <property type="entry name" value="Sugar-phosphate isomerase, RpiB/LacA/LacB"/>
    <property type="match status" value="1"/>
</dbReference>
<dbReference type="EC" id="5.3.1.6" evidence="5"/>
<evidence type="ECO:0000313" key="10">
    <source>
        <dbReference type="Proteomes" id="UP001592528"/>
    </source>
</evidence>
<comment type="catalytic activity">
    <reaction evidence="1">
        <text>aldehydo-D-ribose 5-phosphate = D-ribulose 5-phosphate</text>
        <dbReference type="Rhea" id="RHEA:14657"/>
        <dbReference type="ChEBI" id="CHEBI:58121"/>
        <dbReference type="ChEBI" id="CHEBI:58273"/>
        <dbReference type="EC" id="5.3.1.6"/>
    </reaction>
</comment>
<evidence type="ECO:0000256" key="2">
    <source>
        <dbReference type="ARBA" id="ARBA00004988"/>
    </source>
</evidence>
<dbReference type="Proteomes" id="UP001592528">
    <property type="component" value="Unassembled WGS sequence"/>
</dbReference>
<evidence type="ECO:0000256" key="4">
    <source>
        <dbReference type="ARBA" id="ARBA00011738"/>
    </source>
</evidence>
<dbReference type="NCBIfam" id="TIGR00689">
    <property type="entry name" value="rpiB_lacA_lacB"/>
    <property type="match status" value="1"/>
</dbReference>
<sequence length="161" mass="17047">MLIHIGSDHAGLELKDHLVGHLRALGHSTFDHGPFHYQPDDDYPPYILQTAVAVAAGPGSLGIVIGGSGNGEAIAANKVAGIRAALAWNEDTARLARQHNDANVLSLGARMHSLDYSAALATLFVDTPFSEDSRHIHRIAMIRAFERGGEVPVTAAVTGNL</sequence>
<evidence type="ECO:0000256" key="1">
    <source>
        <dbReference type="ARBA" id="ARBA00001713"/>
    </source>
</evidence>
<dbReference type="NCBIfam" id="TIGR02133">
    <property type="entry name" value="RPI_actino"/>
    <property type="match status" value="1"/>
</dbReference>
<reference evidence="9 10" key="1">
    <citation type="submission" date="2024-09" db="EMBL/GenBank/DDBJ databases">
        <authorList>
            <person name="Lee S.D."/>
        </authorList>
    </citation>
    <scope>NUCLEOTIDE SEQUENCE [LARGE SCALE GENOMIC DNA]</scope>
    <source>
        <strain evidence="9 10">N1-5</strain>
    </source>
</reference>
<dbReference type="PIRSF" id="PIRSF005384">
    <property type="entry name" value="RpiB_LacA_B"/>
    <property type="match status" value="1"/>
</dbReference>
<organism evidence="9 10">
    <name type="scientific">Streptacidiphilus cavernicola</name>
    <dbReference type="NCBI Taxonomy" id="3342716"/>
    <lineage>
        <taxon>Bacteria</taxon>
        <taxon>Bacillati</taxon>
        <taxon>Actinomycetota</taxon>
        <taxon>Actinomycetes</taxon>
        <taxon>Kitasatosporales</taxon>
        <taxon>Streptomycetaceae</taxon>
        <taxon>Streptacidiphilus</taxon>
    </lineage>
</organism>
<evidence type="ECO:0000313" key="9">
    <source>
        <dbReference type="EMBL" id="MFC1401788.1"/>
    </source>
</evidence>
<dbReference type="PANTHER" id="PTHR30345">
    <property type="entry name" value="RIBOSE-5-PHOSPHATE ISOMERASE B"/>
    <property type="match status" value="1"/>
</dbReference>
<dbReference type="SUPFAM" id="SSF89623">
    <property type="entry name" value="Ribose/Galactose isomerase RpiB/AlsB"/>
    <property type="match status" value="1"/>
</dbReference>
<dbReference type="NCBIfam" id="NF004051">
    <property type="entry name" value="PRK05571.1"/>
    <property type="match status" value="1"/>
</dbReference>